<evidence type="ECO:0000313" key="2">
    <source>
        <dbReference type="Proteomes" id="UP000298681"/>
    </source>
</evidence>
<dbReference type="Proteomes" id="UP000298681">
    <property type="component" value="Unassembled WGS sequence"/>
</dbReference>
<comment type="caution">
    <text evidence="1">The sequence shown here is derived from an EMBL/GenBank/DDBJ whole genome shotgun (WGS) entry which is preliminary data.</text>
</comment>
<dbReference type="RefSeq" id="WP_134673086.1">
    <property type="nucleotide sequence ID" value="NZ_SPUH01000001.1"/>
</dbReference>
<proteinExistence type="predicted"/>
<gene>
    <name evidence="1" type="ORF">E4582_02215</name>
</gene>
<organism evidence="1 2">
    <name type="scientific">Luteimonas yindakuii</name>
    <dbReference type="NCBI Taxonomy" id="2565782"/>
    <lineage>
        <taxon>Bacteria</taxon>
        <taxon>Pseudomonadati</taxon>
        <taxon>Pseudomonadota</taxon>
        <taxon>Gammaproteobacteria</taxon>
        <taxon>Lysobacterales</taxon>
        <taxon>Lysobacteraceae</taxon>
        <taxon>Luteimonas</taxon>
    </lineage>
</organism>
<dbReference type="AlphaFoldDB" id="A0A4Z1RJ78"/>
<accession>A0A4Z1RJ78</accession>
<keyword evidence="2" id="KW-1185">Reference proteome</keyword>
<dbReference type="EMBL" id="SPUH01000001">
    <property type="protein sequence ID" value="TKS53701.1"/>
    <property type="molecule type" value="Genomic_DNA"/>
</dbReference>
<name>A0A4Z1RJ78_9GAMM</name>
<protein>
    <submittedName>
        <fullName evidence="1">Uncharacterized protein</fullName>
    </submittedName>
</protein>
<sequence>MHRFIEVLVDPQGRGAVDSPLLDVGDDVELVWICRQAGVGPLRLHAVDGRGDDDIEFLPFVPTAAEALPAPADRQDGFTLEASAQTVVVISWQAPRAQRARSWVYRILAADAPVDSRDFATGVIHLSASASTAGSGGVSEPR</sequence>
<evidence type="ECO:0000313" key="1">
    <source>
        <dbReference type="EMBL" id="TKS53701.1"/>
    </source>
</evidence>
<reference evidence="1 2" key="1">
    <citation type="submission" date="2019-01" db="EMBL/GenBank/DDBJ databases">
        <authorList>
            <person name="Zhang S."/>
        </authorList>
    </citation>
    <scope>NUCLEOTIDE SEQUENCE [LARGE SCALE GENOMIC DNA]</scope>
    <source>
        <strain evidence="1 2">1626</strain>
    </source>
</reference>